<evidence type="ECO:0000313" key="1">
    <source>
        <dbReference type="EMBL" id="SAL35180.1"/>
    </source>
</evidence>
<accession>A0A158GUL4</accession>
<dbReference type="AlphaFoldDB" id="A0A158GUL4"/>
<evidence type="ECO:0000313" key="2">
    <source>
        <dbReference type="Proteomes" id="UP000054893"/>
    </source>
</evidence>
<name>A0A158GUL4_CABSO</name>
<sequence>MLCVCITAGGCSAIGPKRLKADQVDYARALGEAKKREILAALVGIRFADSPAFLSVSQIIAAYTFDATAGSTFSAGDTTQNFAAATGSVSYSNHPTFTFTPTTGQAFATAYIRPLAPALVLPLAESAIPIDLLLRITAQSIGGLQNANAMGGPNANGSVGFFELIQAFRRLQLAGQLNVETRDEDHVSRVYITLGATTSGENAETSKDLMLVRNLLKLSPKTKTYEVVYGQSAQRGERIPMVTRSVLGILTDLGAQVDVPEELVAHGSTKPTIGLIGVETRPTIIVHVGQKPPEDAYIDIQYGPSQYWIDRRDFDSKYAFTVVQMLMALAESNQDAKTPIVTIPAS</sequence>
<dbReference type="Proteomes" id="UP000054893">
    <property type="component" value="Unassembled WGS sequence"/>
</dbReference>
<protein>
    <submittedName>
        <fullName evidence="1">Uncharacterized protein</fullName>
    </submittedName>
</protein>
<reference evidence="1 2" key="1">
    <citation type="submission" date="2016-01" db="EMBL/GenBank/DDBJ databases">
        <authorList>
            <person name="Oliw E.H."/>
        </authorList>
    </citation>
    <scope>NUCLEOTIDE SEQUENCE [LARGE SCALE GENOMIC DNA]</scope>
    <source>
        <strain evidence="1">LMG 22029</strain>
    </source>
</reference>
<organism evidence="1 2">
    <name type="scientific">Caballeronia sordidicola</name>
    <name type="common">Burkholderia sordidicola</name>
    <dbReference type="NCBI Taxonomy" id="196367"/>
    <lineage>
        <taxon>Bacteria</taxon>
        <taxon>Pseudomonadati</taxon>
        <taxon>Pseudomonadota</taxon>
        <taxon>Betaproteobacteria</taxon>
        <taxon>Burkholderiales</taxon>
        <taxon>Burkholderiaceae</taxon>
        <taxon>Caballeronia</taxon>
    </lineage>
</organism>
<dbReference type="EMBL" id="FCOC02000010">
    <property type="protein sequence ID" value="SAL35180.1"/>
    <property type="molecule type" value="Genomic_DNA"/>
</dbReference>
<gene>
    <name evidence="1" type="ORF">AWB64_03462</name>
</gene>
<proteinExistence type="predicted"/>